<sequence length="162" mass="18125">MPLPLPMLLASWLLLVDLASTSGKPYICRGESTHGRRGVSGHSPSLVALCFAKMEVWLARWLLDGWCGVVQGRLLFEWWVYCLWQAKGGDSIESSRLKQHTGLSRATPLIRSPEAVESLFDIPEAKVRSGQTSTNVKIETVDEPRQEEGVHSFPPKLMHLPY</sequence>
<name>A0AAJ0ASG3_9PEZI</name>
<reference evidence="2" key="1">
    <citation type="submission" date="2021-06" db="EMBL/GenBank/DDBJ databases">
        <title>Comparative genomics, transcriptomics and evolutionary studies reveal genomic signatures of adaptation to plant cell wall in hemibiotrophic fungi.</title>
        <authorList>
            <consortium name="DOE Joint Genome Institute"/>
            <person name="Baroncelli R."/>
            <person name="Diaz J.F."/>
            <person name="Benocci T."/>
            <person name="Peng M."/>
            <person name="Battaglia E."/>
            <person name="Haridas S."/>
            <person name="Andreopoulos W."/>
            <person name="Labutti K."/>
            <person name="Pangilinan J."/>
            <person name="Floch G.L."/>
            <person name="Makela M.R."/>
            <person name="Henrissat B."/>
            <person name="Grigoriev I.V."/>
            <person name="Crouch J.A."/>
            <person name="De Vries R.P."/>
            <person name="Sukno S.A."/>
            <person name="Thon M.R."/>
        </authorList>
    </citation>
    <scope>NUCLEOTIDE SEQUENCE</scope>
    <source>
        <strain evidence="2">CBS 193.32</strain>
    </source>
</reference>
<protein>
    <recommendedName>
        <fullName evidence="4">Secreted protein</fullName>
    </recommendedName>
</protein>
<dbReference type="RefSeq" id="XP_060432497.1">
    <property type="nucleotide sequence ID" value="XM_060580366.1"/>
</dbReference>
<accession>A0AAJ0ASG3</accession>
<proteinExistence type="predicted"/>
<evidence type="ECO:0000313" key="2">
    <source>
        <dbReference type="EMBL" id="KAK1688802.1"/>
    </source>
</evidence>
<feature type="signal peptide" evidence="1">
    <location>
        <begin position="1"/>
        <end position="23"/>
    </location>
</feature>
<dbReference type="EMBL" id="JAHMHR010000010">
    <property type="protein sequence ID" value="KAK1688802.1"/>
    <property type="molecule type" value="Genomic_DNA"/>
</dbReference>
<feature type="chain" id="PRO_5042580942" description="Secreted protein" evidence="1">
    <location>
        <begin position="24"/>
        <end position="162"/>
    </location>
</feature>
<dbReference type="Proteomes" id="UP001224890">
    <property type="component" value="Unassembled WGS sequence"/>
</dbReference>
<keyword evidence="3" id="KW-1185">Reference proteome</keyword>
<dbReference type="AlphaFoldDB" id="A0AAJ0ASG3"/>
<comment type="caution">
    <text evidence="2">The sequence shown here is derived from an EMBL/GenBank/DDBJ whole genome shotgun (WGS) entry which is preliminary data.</text>
</comment>
<keyword evidence="1" id="KW-0732">Signal</keyword>
<gene>
    <name evidence="2" type="ORF">BDP55DRAFT_737102</name>
</gene>
<evidence type="ECO:0000256" key="1">
    <source>
        <dbReference type="SAM" id="SignalP"/>
    </source>
</evidence>
<evidence type="ECO:0000313" key="3">
    <source>
        <dbReference type="Proteomes" id="UP001224890"/>
    </source>
</evidence>
<evidence type="ECO:0008006" key="4">
    <source>
        <dbReference type="Google" id="ProtNLM"/>
    </source>
</evidence>
<organism evidence="2 3">
    <name type="scientific">Colletotrichum godetiae</name>
    <dbReference type="NCBI Taxonomy" id="1209918"/>
    <lineage>
        <taxon>Eukaryota</taxon>
        <taxon>Fungi</taxon>
        <taxon>Dikarya</taxon>
        <taxon>Ascomycota</taxon>
        <taxon>Pezizomycotina</taxon>
        <taxon>Sordariomycetes</taxon>
        <taxon>Hypocreomycetidae</taxon>
        <taxon>Glomerellales</taxon>
        <taxon>Glomerellaceae</taxon>
        <taxon>Colletotrichum</taxon>
        <taxon>Colletotrichum acutatum species complex</taxon>
    </lineage>
</organism>
<dbReference type="GeneID" id="85464892"/>